<dbReference type="InterPro" id="IPR035901">
    <property type="entry name" value="GIY-YIG_endonuc_sf"/>
</dbReference>
<organism evidence="2">
    <name type="scientific">hydrothermal vent metagenome</name>
    <dbReference type="NCBI Taxonomy" id="652676"/>
    <lineage>
        <taxon>unclassified sequences</taxon>
        <taxon>metagenomes</taxon>
        <taxon>ecological metagenomes</taxon>
    </lineage>
</organism>
<accession>A0A3B0Y5D7</accession>
<sequence>MSAEHKPASDWYVYLLHCADGTYYTGITTDLKRRLHEHNCDDKKAAKYTRARRPLKMVYFELCESRSDAGSREYELRKLPKHEKVSLANGMADEF</sequence>
<dbReference type="EMBL" id="UOFH01000253">
    <property type="protein sequence ID" value="VAW63606.1"/>
    <property type="molecule type" value="Genomic_DNA"/>
</dbReference>
<dbReference type="AlphaFoldDB" id="A0A3B0Y5D7"/>
<dbReference type="InterPro" id="IPR000305">
    <property type="entry name" value="GIY-YIG_endonuc"/>
</dbReference>
<evidence type="ECO:0000313" key="2">
    <source>
        <dbReference type="EMBL" id="VAW63606.1"/>
    </source>
</evidence>
<keyword evidence="2" id="KW-0540">Nuclease</keyword>
<dbReference type="Gene3D" id="3.40.1440.10">
    <property type="entry name" value="GIY-YIG endonuclease"/>
    <property type="match status" value="1"/>
</dbReference>
<dbReference type="SUPFAM" id="SSF82771">
    <property type="entry name" value="GIY-YIG endonuclease"/>
    <property type="match status" value="1"/>
</dbReference>
<dbReference type="CDD" id="cd10456">
    <property type="entry name" value="GIY-YIG_UPF0213"/>
    <property type="match status" value="1"/>
</dbReference>
<feature type="domain" description="GIY-YIG" evidence="1">
    <location>
        <begin position="9"/>
        <end position="87"/>
    </location>
</feature>
<gene>
    <name evidence="2" type="ORF">MNBD_GAMMA08-112</name>
</gene>
<keyword evidence="2" id="KW-0255">Endonuclease</keyword>
<proteinExistence type="predicted"/>
<protein>
    <submittedName>
        <fullName evidence="2">COG2827: putative endonuclease containing a URI domain</fullName>
    </submittedName>
</protein>
<dbReference type="Pfam" id="PF01541">
    <property type="entry name" value="GIY-YIG"/>
    <property type="match status" value="1"/>
</dbReference>
<dbReference type="PANTHER" id="PTHR34477">
    <property type="entry name" value="UPF0213 PROTEIN YHBQ"/>
    <property type="match status" value="1"/>
</dbReference>
<dbReference type="InterPro" id="IPR050190">
    <property type="entry name" value="UPF0213_domain"/>
</dbReference>
<reference evidence="2" key="1">
    <citation type="submission" date="2018-06" db="EMBL/GenBank/DDBJ databases">
        <authorList>
            <person name="Zhirakovskaya E."/>
        </authorList>
    </citation>
    <scope>NUCLEOTIDE SEQUENCE</scope>
</reference>
<dbReference type="PANTHER" id="PTHR34477:SF1">
    <property type="entry name" value="UPF0213 PROTEIN YHBQ"/>
    <property type="match status" value="1"/>
</dbReference>
<keyword evidence="2" id="KW-0378">Hydrolase</keyword>
<evidence type="ECO:0000259" key="1">
    <source>
        <dbReference type="PROSITE" id="PS50164"/>
    </source>
</evidence>
<dbReference type="PROSITE" id="PS50164">
    <property type="entry name" value="GIY_YIG"/>
    <property type="match status" value="1"/>
</dbReference>
<name>A0A3B0Y5D7_9ZZZZ</name>
<dbReference type="GO" id="GO:0004519">
    <property type="term" value="F:endonuclease activity"/>
    <property type="evidence" value="ECO:0007669"/>
    <property type="project" value="UniProtKB-KW"/>
</dbReference>